<dbReference type="EMBL" id="QGDO01000003">
    <property type="protein sequence ID" value="PWJ42287.1"/>
    <property type="molecule type" value="Genomic_DNA"/>
</dbReference>
<reference evidence="1 2" key="1">
    <citation type="submission" date="2018-03" db="EMBL/GenBank/DDBJ databases">
        <title>Genomic Encyclopedia of Archaeal and Bacterial Type Strains, Phase II (KMG-II): from individual species to whole genera.</title>
        <authorList>
            <person name="Goeker M."/>
        </authorList>
    </citation>
    <scope>NUCLEOTIDE SEQUENCE [LARGE SCALE GENOMIC DNA]</scope>
    <source>
        <strain evidence="1 2">DSM 28229</strain>
    </source>
</reference>
<organism evidence="1 2">
    <name type="scientific">Sediminitomix flava</name>
    <dbReference type="NCBI Taxonomy" id="379075"/>
    <lineage>
        <taxon>Bacteria</taxon>
        <taxon>Pseudomonadati</taxon>
        <taxon>Bacteroidota</taxon>
        <taxon>Cytophagia</taxon>
        <taxon>Cytophagales</taxon>
        <taxon>Flammeovirgaceae</taxon>
        <taxon>Sediminitomix</taxon>
    </lineage>
</organism>
<evidence type="ECO:0000313" key="2">
    <source>
        <dbReference type="Proteomes" id="UP000245535"/>
    </source>
</evidence>
<protein>
    <submittedName>
        <fullName evidence="1">Uncharacterized protein</fullName>
    </submittedName>
</protein>
<comment type="caution">
    <text evidence="1">The sequence shown here is derived from an EMBL/GenBank/DDBJ whole genome shotgun (WGS) entry which is preliminary data.</text>
</comment>
<gene>
    <name evidence="1" type="ORF">BC781_103539</name>
</gene>
<keyword evidence="2" id="KW-1185">Reference proteome</keyword>
<accession>A0A315ZY60</accession>
<evidence type="ECO:0000313" key="1">
    <source>
        <dbReference type="EMBL" id="PWJ42287.1"/>
    </source>
</evidence>
<sequence length="43" mass="4904">MFEIFGLISGVLLIFLASNFQCKNRSKKALKPIPVRVRSNNRP</sequence>
<proteinExistence type="predicted"/>
<dbReference type="AlphaFoldDB" id="A0A315ZY60"/>
<dbReference type="Proteomes" id="UP000245535">
    <property type="component" value="Unassembled WGS sequence"/>
</dbReference>
<name>A0A315ZY60_SEDFL</name>